<keyword evidence="5" id="KW-0413">Isomerase</keyword>
<dbReference type="Proteomes" id="UP000289465">
    <property type="component" value="Unassembled WGS sequence"/>
</dbReference>
<dbReference type="SUPFAM" id="SSF53383">
    <property type="entry name" value="PLP-dependent transferases"/>
    <property type="match status" value="1"/>
</dbReference>
<organism evidence="5 6">
    <name type="scientific">Achromobacter veterisilvae</name>
    <dbReference type="NCBI Taxonomy" id="2069367"/>
    <lineage>
        <taxon>Bacteria</taxon>
        <taxon>Pseudomonadati</taxon>
        <taxon>Pseudomonadota</taxon>
        <taxon>Betaproteobacteria</taxon>
        <taxon>Burkholderiales</taxon>
        <taxon>Alcaligenaceae</taxon>
        <taxon>Achromobacter</taxon>
    </lineage>
</organism>
<reference evidence="5 6" key="1">
    <citation type="submission" date="2018-07" db="EMBL/GenBank/DDBJ databases">
        <authorList>
            <person name="Peeters C."/>
        </authorList>
    </citation>
    <scope>NUCLEOTIDE SEQUENCE [LARGE SCALE GENOMIC DNA]</scope>
    <source>
        <strain evidence="5 6">LMG 30378</strain>
    </source>
</reference>
<dbReference type="InterPro" id="IPR015421">
    <property type="entry name" value="PyrdxlP-dep_Trfase_major"/>
</dbReference>
<dbReference type="OrthoDB" id="9801052at2"/>
<dbReference type="EC" id="5.4.3.8" evidence="5"/>
<dbReference type="AlphaFoldDB" id="A0A446CBT7"/>
<keyword evidence="2 3" id="KW-0663">Pyridoxal phosphate</keyword>
<feature type="region of interest" description="Disordered" evidence="4">
    <location>
        <begin position="1"/>
        <end position="24"/>
    </location>
</feature>
<dbReference type="Pfam" id="PF00202">
    <property type="entry name" value="Aminotran_3"/>
    <property type="match status" value="1"/>
</dbReference>
<feature type="compositionally biased region" description="Polar residues" evidence="4">
    <location>
        <begin position="1"/>
        <end position="12"/>
    </location>
</feature>
<dbReference type="InterPro" id="IPR005814">
    <property type="entry name" value="Aminotrans_3"/>
</dbReference>
<dbReference type="InterPro" id="IPR015422">
    <property type="entry name" value="PyrdxlP-dep_Trfase_small"/>
</dbReference>
<accession>A0A446CBT7</accession>
<gene>
    <name evidence="5" type="primary">hemL_1</name>
    <name evidence="5" type="ORF">AVE30378_01488</name>
</gene>
<dbReference type="PANTHER" id="PTHR43713">
    <property type="entry name" value="GLUTAMATE-1-SEMIALDEHYDE 2,1-AMINOMUTASE"/>
    <property type="match status" value="1"/>
</dbReference>
<comment type="cofactor">
    <cofactor evidence="1">
        <name>pyridoxal 5'-phosphate</name>
        <dbReference type="ChEBI" id="CHEBI:597326"/>
    </cofactor>
</comment>
<protein>
    <submittedName>
        <fullName evidence="5">Glutamate-1-semialdehyde 2,1-aminomutase</fullName>
        <ecNumber evidence="5">5.4.3.8</ecNumber>
    </submittedName>
</protein>
<evidence type="ECO:0000256" key="1">
    <source>
        <dbReference type="ARBA" id="ARBA00001933"/>
    </source>
</evidence>
<dbReference type="GO" id="GO:0042286">
    <property type="term" value="F:glutamate-1-semialdehyde 2,1-aminomutase activity"/>
    <property type="evidence" value="ECO:0007669"/>
    <property type="project" value="UniProtKB-EC"/>
</dbReference>
<evidence type="ECO:0000313" key="5">
    <source>
        <dbReference type="EMBL" id="SSW65327.1"/>
    </source>
</evidence>
<proteinExistence type="inferred from homology"/>
<dbReference type="GO" id="GO:0008483">
    <property type="term" value="F:transaminase activity"/>
    <property type="evidence" value="ECO:0007669"/>
    <property type="project" value="InterPro"/>
</dbReference>
<dbReference type="GO" id="GO:0030170">
    <property type="term" value="F:pyridoxal phosphate binding"/>
    <property type="evidence" value="ECO:0007669"/>
    <property type="project" value="InterPro"/>
</dbReference>
<evidence type="ECO:0000256" key="4">
    <source>
        <dbReference type="SAM" id="MobiDB-lite"/>
    </source>
</evidence>
<evidence type="ECO:0000313" key="6">
    <source>
        <dbReference type="Proteomes" id="UP000289465"/>
    </source>
</evidence>
<dbReference type="CDD" id="cd00610">
    <property type="entry name" value="OAT_like"/>
    <property type="match status" value="1"/>
</dbReference>
<name>A0A446CBT7_9BURK</name>
<comment type="similarity">
    <text evidence="3">Belongs to the class-III pyridoxal-phosphate-dependent aminotransferase family.</text>
</comment>
<evidence type="ECO:0000256" key="3">
    <source>
        <dbReference type="RuleBase" id="RU003560"/>
    </source>
</evidence>
<evidence type="ECO:0000256" key="2">
    <source>
        <dbReference type="ARBA" id="ARBA00022898"/>
    </source>
</evidence>
<dbReference type="PANTHER" id="PTHR43713:SF3">
    <property type="entry name" value="GLUTAMATE-1-SEMIALDEHYDE 2,1-AMINOMUTASE 1, CHLOROPLASTIC-RELATED"/>
    <property type="match status" value="1"/>
</dbReference>
<sequence>MYPDPSSRSQALHTRAKRTLPGGNTRTTVYLSPYPVYAAHGAGCRVHDVDGNELIDCINNFTALIHGHAHPVLAAAAHRQIDLGTAFGMPTESEIALAELLAERVPGIEHIRFTNSGTEAVMMALKAARAYTGRPRIAKVEGAYHGSYDYAETSLDASPANWGDAAAPASVAHSQGTPQGVTSDVVVLPFNNCQATEALLRAHGASLAGVLIDLLPNRVGLIPASAEYLLMLRRVTAELGILLIIDEVITLRLAPGGAQSRLGVTPDLTTVGKIMGGGFPVGGVAGRADVMAVFDPSGGRPAVPHGGTFSANPVSMVSGLAAMQLLDDAAYAKLDRHGDMLRLGLNQAFADAGIAGQATGLGSLVKLHLKTGRLSNYRDAYPSPEQARAMARFNREMLNRGVLMASYGLIALSTPMRDQDIAQIIETAHEALNVLRREEVLA</sequence>
<dbReference type="EMBL" id="UFQC01000006">
    <property type="protein sequence ID" value="SSW65327.1"/>
    <property type="molecule type" value="Genomic_DNA"/>
</dbReference>
<dbReference type="RefSeq" id="WP_129240143.1">
    <property type="nucleotide sequence ID" value="NZ_UFQC01000006.1"/>
</dbReference>
<dbReference type="Gene3D" id="3.40.640.10">
    <property type="entry name" value="Type I PLP-dependent aspartate aminotransferase-like (Major domain)"/>
    <property type="match status" value="1"/>
</dbReference>
<dbReference type="InterPro" id="IPR015424">
    <property type="entry name" value="PyrdxlP-dep_Trfase"/>
</dbReference>
<dbReference type="Gene3D" id="3.90.1150.10">
    <property type="entry name" value="Aspartate Aminotransferase, domain 1"/>
    <property type="match status" value="1"/>
</dbReference>